<proteinExistence type="predicted"/>
<dbReference type="EMBL" id="JACIDN010000009">
    <property type="protein sequence ID" value="MBB3904787.1"/>
    <property type="molecule type" value="Genomic_DNA"/>
</dbReference>
<name>A0A7W6ARU8_9HYPH</name>
<reference evidence="1 2" key="1">
    <citation type="submission" date="2020-08" db="EMBL/GenBank/DDBJ databases">
        <title>Genomic Encyclopedia of Type Strains, Phase IV (KMG-IV): sequencing the most valuable type-strain genomes for metagenomic binning, comparative biology and taxonomic classification.</title>
        <authorList>
            <person name="Goeker M."/>
        </authorList>
    </citation>
    <scope>NUCLEOTIDE SEQUENCE [LARGE SCALE GENOMIC DNA]</scope>
    <source>
        <strain evidence="1 2">DSM 24105</strain>
    </source>
</reference>
<dbReference type="RefSeq" id="WP_183508998.1">
    <property type="nucleotide sequence ID" value="NZ_BSPG01000021.1"/>
</dbReference>
<sequence length="94" mass="9985">MMLMVAFDTTIVPPGLPRQPKTSQILLGSRGYARSANGYGKFLTSDLPFGALAPDGREVDFFQSTKAIRVAIAASSPSSTSALGRNAEGIERPR</sequence>
<accession>A0A7W6ARU8</accession>
<organism evidence="1 2">
    <name type="scientific">Methylobacterium brachythecii</name>
    <dbReference type="NCBI Taxonomy" id="1176177"/>
    <lineage>
        <taxon>Bacteria</taxon>
        <taxon>Pseudomonadati</taxon>
        <taxon>Pseudomonadota</taxon>
        <taxon>Alphaproteobacteria</taxon>
        <taxon>Hyphomicrobiales</taxon>
        <taxon>Methylobacteriaceae</taxon>
        <taxon>Methylobacterium</taxon>
    </lineage>
</organism>
<comment type="caution">
    <text evidence="1">The sequence shown here is derived from an EMBL/GenBank/DDBJ whole genome shotgun (WGS) entry which is preliminary data.</text>
</comment>
<protein>
    <submittedName>
        <fullName evidence="1">Uncharacterized protein</fullName>
    </submittedName>
</protein>
<dbReference type="Proteomes" id="UP000517759">
    <property type="component" value="Unassembled WGS sequence"/>
</dbReference>
<evidence type="ECO:0000313" key="2">
    <source>
        <dbReference type="Proteomes" id="UP000517759"/>
    </source>
</evidence>
<evidence type="ECO:0000313" key="1">
    <source>
        <dbReference type="EMBL" id="MBB3904787.1"/>
    </source>
</evidence>
<dbReference type="AlphaFoldDB" id="A0A7W6ARU8"/>
<gene>
    <name evidence="1" type="ORF">GGR33_004313</name>
</gene>